<proteinExistence type="inferred from homology"/>
<evidence type="ECO:0000256" key="1">
    <source>
        <dbReference type="ARBA" id="ARBA00004496"/>
    </source>
</evidence>
<accession>A0ABX6TBW3</accession>
<evidence type="ECO:0000256" key="4">
    <source>
        <dbReference type="ARBA" id="ARBA00022490"/>
    </source>
</evidence>
<gene>
    <name evidence="6" type="ORF">H9L14_02995</name>
</gene>
<keyword evidence="7" id="KW-1185">Reference proteome</keyword>
<comment type="similarity">
    <text evidence="2">Belongs to the RecX family.</text>
</comment>
<sequence>MYARKSARPRKPLNGERLHELALFYLGKFATTRAKLSTYLNRKVRERGWEGEGPPEIERLVERLAASGLIDDAAYALSKSRSLSERGYGASRVRQSLRMAGVEEEDGAAARELAAEEAAAAALRFARRRRIGPFADGIPERKERERALAAMIRAGHSFELARKVVDAEPGSEIDLEELREKGS</sequence>
<comment type="subcellular location">
    <subcellularLocation>
        <location evidence="1">Cytoplasm</location>
    </subcellularLocation>
</comment>
<dbReference type="EMBL" id="CP060782">
    <property type="protein sequence ID" value="QNP46223.1"/>
    <property type="molecule type" value="Genomic_DNA"/>
</dbReference>
<dbReference type="PANTHER" id="PTHR33602">
    <property type="entry name" value="REGULATORY PROTEIN RECX FAMILY PROTEIN"/>
    <property type="match status" value="1"/>
</dbReference>
<dbReference type="InterPro" id="IPR003783">
    <property type="entry name" value="Regulatory_RecX"/>
</dbReference>
<feature type="domain" description="RecX second three-helical" evidence="5">
    <location>
        <begin position="71"/>
        <end position="110"/>
    </location>
</feature>
<dbReference type="Proteomes" id="UP000516105">
    <property type="component" value="Chromosome"/>
</dbReference>
<dbReference type="Gene3D" id="1.10.10.10">
    <property type="entry name" value="Winged helix-like DNA-binding domain superfamily/Winged helix DNA-binding domain"/>
    <property type="match status" value="1"/>
</dbReference>
<dbReference type="InterPro" id="IPR036388">
    <property type="entry name" value="WH-like_DNA-bd_sf"/>
</dbReference>
<organism evidence="6 7">
    <name type="scientific">Sphingomonas sediminicola</name>
    <dbReference type="NCBI Taxonomy" id="386874"/>
    <lineage>
        <taxon>Bacteria</taxon>
        <taxon>Pseudomonadati</taxon>
        <taxon>Pseudomonadota</taxon>
        <taxon>Alphaproteobacteria</taxon>
        <taxon>Sphingomonadales</taxon>
        <taxon>Sphingomonadaceae</taxon>
        <taxon>Sphingomonas</taxon>
    </lineage>
</organism>
<reference evidence="6 7" key="1">
    <citation type="submission" date="2020-08" db="EMBL/GenBank/DDBJ databases">
        <title>Genome sequence of Sphingomonas sediminicola KACC 15039T.</title>
        <authorList>
            <person name="Hyun D.-W."/>
            <person name="Bae J.-W."/>
        </authorList>
    </citation>
    <scope>NUCLEOTIDE SEQUENCE [LARGE SCALE GENOMIC DNA]</scope>
    <source>
        <strain evidence="6 7">KACC 15039</strain>
    </source>
</reference>
<dbReference type="Pfam" id="PF02631">
    <property type="entry name" value="RecX_HTH2"/>
    <property type="match status" value="1"/>
</dbReference>
<evidence type="ECO:0000313" key="6">
    <source>
        <dbReference type="EMBL" id="QNP46223.1"/>
    </source>
</evidence>
<dbReference type="RefSeq" id="WP_187709176.1">
    <property type="nucleotide sequence ID" value="NZ_CP060782.1"/>
</dbReference>
<dbReference type="InterPro" id="IPR053924">
    <property type="entry name" value="RecX_HTH_2nd"/>
</dbReference>
<name>A0ABX6TBW3_9SPHN</name>
<evidence type="ECO:0000256" key="2">
    <source>
        <dbReference type="ARBA" id="ARBA00009695"/>
    </source>
</evidence>
<protein>
    <recommendedName>
        <fullName evidence="3">Regulatory protein RecX</fullName>
    </recommendedName>
</protein>
<keyword evidence="4" id="KW-0963">Cytoplasm</keyword>
<evidence type="ECO:0000259" key="5">
    <source>
        <dbReference type="Pfam" id="PF02631"/>
    </source>
</evidence>
<evidence type="ECO:0000313" key="7">
    <source>
        <dbReference type="Proteomes" id="UP000516105"/>
    </source>
</evidence>
<evidence type="ECO:0000256" key="3">
    <source>
        <dbReference type="ARBA" id="ARBA00018111"/>
    </source>
</evidence>
<dbReference type="PANTHER" id="PTHR33602:SF1">
    <property type="entry name" value="REGULATORY PROTEIN RECX FAMILY PROTEIN"/>
    <property type="match status" value="1"/>
</dbReference>